<reference evidence="1 2" key="2">
    <citation type="journal article" date="2014" name="PLoS Genet.">
        <title>Phylogenetically driven sequencing of extremely halophilic archaea reveals strategies for static and dynamic osmo-response.</title>
        <authorList>
            <person name="Becker E.A."/>
            <person name="Seitzer P.M."/>
            <person name="Tritt A."/>
            <person name="Larsen D."/>
            <person name="Krusor M."/>
            <person name="Yao A.I."/>
            <person name="Wu D."/>
            <person name="Madern D."/>
            <person name="Eisen J.A."/>
            <person name="Darling A.E."/>
            <person name="Facciotti M.T."/>
        </authorList>
    </citation>
    <scope>NUCLEOTIDE SEQUENCE [LARGE SCALE GENOMIC DNA]</scope>
    <source>
        <strain evidence="2">ATCC 29605 / DSM 3757 / JCM 8879 / NBRC 14742 / NCIMB 2012 / VKM B-1768 / DS2</strain>
    </source>
</reference>
<proteinExistence type="predicted"/>
<gene>
    <name evidence="1" type="ORF">C498_06715</name>
</gene>
<dbReference type="Proteomes" id="UP000011532">
    <property type="component" value="Unassembled WGS sequence"/>
</dbReference>
<accession>L9V8I1</accession>
<reference evidence="2" key="1">
    <citation type="submission" date="2012-11" db="EMBL/GenBank/DDBJ databases">
        <authorList>
            <person name="Becker E.A."/>
            <person name="Seitzer P."/>
            <person name="Tritt A."/>
            <person name="Larsen D."/>
            <person name="Yao A."/>
            <person name="Wu D."/>
            <person name="Darling A."/>
            <person name="Eisen J.A."/>
            <person name="Facciotti M.T."/>
        </authorList>
    </citation>
    <scope>NUCLEOTIDE SEQUENCE [LARGE SCALE GENOMIC DNA]</scope>
    <source>
        <strain evidence="2">ATCC 29605 / DSM 3757 / JCM 8879 / NBRC 14742 / NCIMB 2012 / VKM B-1768 / DS2</strain>
    </source>
</reference>
<organism evidence="1 2">
    <name type="scientific">Haloferax volcanii (strain ATCC 29605 / DSM 3757 / JCM 8879 / NBRC 14742 / NCIMB 2012 / VKM B-1768 / DS2)</name>
    <name type="common">Halobacterium volcanii</name>
    <dbReference type="NCBI Taxonomy" id="309800"/>
    <lineage>
        <taxon>Archaea</taxon>
        <taxon>Methanobacteriati</taxon>
        <taxon>Methanobacteriota</taxon>
        <taxon>Stenosarchaea group</taxon>
        <taxon>Halobacteria</taxon>
        <taxon>Halobacteriales</taxon>
        <taxon>Haloferacaceae</taxon>
        <taxon>Haloferax</taxon>
    </lineage>
</organism>
<dbReference type="AlphaFoldDB" id="L9V8I1"/>
<protein>
    <submittedName>
        <fullName evidence="1">Uncharacterized protein</fullName>
    </submittedName>
</protein>
<dbReference type="EMBL" id="AOHU01000042">
    <property type="protein sequence ID" value="ELY33312.1"/>
    <property type="molecule type" value="Genomic_DNA"/>
</dbReference>
<evidence type="ECO:0000313" key="2">
    <source>
        <dbReference type="Proteomes" id="UP000011532"/>
    </source>
</evidence>
<name>L9V8I1_HALVD</name>
<evidence type="ECO:0000313" key="1">
    <source>
        <dbReference type="EMBL" id="ELY33312.1"/>
    </source>
</evidence>
<sequence>MLASYLFLGFSYFISLEVAGVVEVSVSHNSVVYFFQSPVGSYGGVSICGIEDGSVFSFVPEIIDIIESAVLTLLYVVLKAYVCMPF</sequence>
<comment type="caution">
    <text evidence="1">The sequence shown here is derived from an EMBL/GenBank/DDBJ whole genome shotgun (WGS) entry which is preliminary data.</text>
</comment>